<evidence type="ECO:0000313" key="3">
    <source>
        <dbReference type="EMBL" id="NNG41036.1"/>
    </source>
</evidence>
<sequence length="55" mass="6376">MTQNGGLDVLIAWVVFAAFVLLLGRRILRHHRDAARCADDSDRLDERARSRDRDR</sequence>
<evidence type="ECO:0000256" key="1">
    <source>
        <dbReference type="SAM" id="MobiDB-lite"/>
    </source>
</evidence>
<keyword evidence="2" id="KW-0472">Membrane</keyword>
<evidence type="ECO:0008006" key="5">
    <source>
        <dbReference type="Google" id="ProtNLM"/>
    </source>
</evidence>
<dbReference type="RefSeq" id="WP_171157965.1">
    <property type="nucleotide sequence ID" value="NZ_JABENB010000003.1"/>
</dbReference>
<dbReference type="AlphaFoldDB" id="A0A849ANF5"/>
<proteinExistence type="predicted"/>
<reference evidence="3 4" key="1">
    <citation type="submission" date="2020-05" db="EMBL/GenBank/DDBJ databases">
        <title>Flexivirga sp. ID2601S isolated from air conditioner.</title>
        <authorList>
            <person name="Kim D.H."/>
        </authorList>
    </citation>
    <scope>NUCLEOTIDE SEQUENCE [LARGE SCALE GENOMIC DNA]</scope>
    <source>
        <strain evidence="3 4">ID2601S</strain>
    </source>
</reference>
<feature type="transmembrane region" description="Helical" evidence="2">
    <location>
        <begin position="6"/>
        <end position="24"/>
    </location>
</feature>
<comment type="caution">
    <text evidence="3">The sequence shown here is derived from an EMBL/GenBank/DDBJ whole genome shotgun (WGS) entry which is preliminary data.</text>
</comment>
<accession>A0A849ANF5</accession>
<evidence type="ECO:0000256" key="2">
    <source>
        <dbReference type="SAM" id="Phobius"/>
    </source>
</evidence>
<feature type="region of interest" description="Disordered" evidence="1">
    <location>
        <begin position="35"/>
        <end position="55"/>
    </location>
</feature>
<keyword evidence="4" id="KW-1185">Reference proteome</keyword>
<name>A0A849ANF5_9MICO</name>
<keyword evidence="2" id="KW-0812">Transmembrane</keyword>
<dbReference type="Proteomes" id="UP000557772">
    <property type="component" value="Unassembled WGS sequence"/>
</dbReference>
<dbReference type="EMBL" id="JABENB010000003">
    <property type="protein sequence ID" value="NNG41036.1"/>
    <property type="molecule type" value="Genomic_DNA"/>
</dbReference>
<keyword evidence="2" id="KW-1133">Transmembrane helix</keyword>
<organism evidence="3 4">
    <name type="scientific">Flexivirga aerilata</name>
    <dbReference type="NCBI Taxonomy" id="1656889"/>
    <lineage>
        <taxon>Bacteria</taxon>
        <taxon>Bacillati</taxon>
        <taxon>Actinomycetota</taxon>
        <taxon>Actinomycetes</taxon>
        <taxon>Micrococcales</taxon>
        <taxon>Dermacoccaceae</taxon>
        <taxon>Flexivirga</taxon>
    </lineage>
</organism>
<gene>
    <name evidence="3" type="ORF">HJ588_17395</name>
</gene>
<protein>
    <recommendedName>
        <fullName evidence="5">CcmD family protein</fullName>
    </recommendedName>
</protein>
<evidence type="ECO:0000313" key="4">
    <source>
        <dbReference type="Proteomes" id="UP000557772"/>
    </source>
</evidence>